<protein>
    <recommendedName>
        <fullName evidence="2">EamA domain-containing protein</fullName>
    </recommendedName>
</protein>
<dbReference type="OrthoDB" id="259867at2"/>
<feature type="transmembrane region" description="Helical" evidence="1">
    <location>
        <begin position="274"/>
        <end position="293"/>
    </location>
</feature>
<dbReference type="RefSeq" id="WP_145259177.1">
    <property type="nucleotide sequence ID" value="NZ_CP036316.1"/>
</dbReference>
<gene>
    <name evidence="3" type="ORF">V22_03140</name>
</gene>
<keyword evidence="4" id="KW-1185">Reference proteome</keyword>
<evidence type="ECO:0000256" key="1">
    <source>
        <dbReference type="SAM" id="Phobius"/>
    </source>
</evidence>
<feature type="transmembrane region" description="Helical" evidence="1">
    <location>
        <begin position="65"/>
        <end position="86"/>
    </location>
</feature>
<feature type="domain" description="EamA" evidence="2">
    <location>
        <begin position="7"/>
        <end position="136"/>
    </location>
</feature>
<feature type="transmembrane region" description="Helical" evidence="1">
    <location>
        <begin position="179"/>
        <end position="198"/>
    </location>
</feature>
<evidence type="ECO:0000259" key="2">
    <source>
        <dbReference type="Pfam" id="PF00892"/>
    </source>
</evidence>
<dbReference type="EMBL" id="CP036316">
    <property type="protein sequence ID" value="QDT63114.1"/>
    <property type="molecule type" value="Genomic_DNA"/>
</dbReference>
<keyword evidence="1" id="KW-1133">Transmembrane helix</keyword>
<dbReference type="AlphaFoldDB" id="A0A517T412"/>
<organism evidence="3 4">
    <name type="scientific">Calycomorphotria hydatis</name>
    <dbReference type="NCBI Taxonomy" id="2528027"/>
    <lineage>
        <taxon>Bacteria</taxon>
        <taxon>Pseudomonadati</taxon>
        <taxon>Planctomycetota</taxon>
        <taxon>Planctomycetia</taxon>
        <taxon>Planctomycetales</taxon>
        <taxon>Planctomycetaceae</taxon>
        <taxon>Calycomorphotria</taxon>
    </lineage>
</organism>
<feature type="transmembrane region" description="Helical" evidence="1">
    <location>
        <begin position="241"/>
        <end position="262"/>
    </location>
</feature>
<dbReference type="GO" id="GO:0016020">
    <property type="term" value="C:membrane"/>
    <property type="evidence" value="ECO:0007669"/>
    <property type="project" value="InterPro"/>
</dbReference>
<feature type="transmembrane region" description="Helical" evidence="1">
    <location>
        <begin position="6"/>
        <end position="24"/>
    </location>
</feature>
<name>A0A517T412_9PLAN</name>
<dbReference type="KEGG" id="chya:V22_03140"/>
<accession>A0A517T412</accession>
<keyword evidence="1" id="KW-0472">Membrane</keyword>
<evidence type="ECO:0000313" key="3">
    <source>
        <dbReference type="EMBL" id="QDT63114.1"/>
    </source>
</evidence>
<feature type="transmembrane region" description="Helical" evidence="1">
    <location>
        <begin position="31"/>
        <end position="53"/>
    </location>
</feature>
<sequence>MTLDWFLIFPLISSLLYVIGTLFVKRGIQLGGGVITATVITNILTMLLFPILLPLGGEITSQAAWWQPVLVAMLFTLAQILAVISLNVGDVSVATPILGTKPIVVAVLAVFLIPEVPPLLLWIAAIISVVAIGLLNSVGHVPHRRIAETCFYSALAACAYSAFDILVQKYSPEWGIGRFLPITFLIVGMLSLPAWVLRRRWNETLKPIPWTPLLLGAGFFAIQALILCSAIAYFGNATSMNVVYSARGLWSVLAVWLIGHWFQNDEQHLAPKVFYARLAGAGLMTVAIILAVFS</sequence>
<feature type="transmembrane region" description="Helical" evidence="1">
    <location>
        <begin position="119"/>
        <end position="138"/>
    </location>
</feature>
<dbReference type="SUPFAM" id="SSF103481">
    <property type="entry name" value="Multidrug resistance efflux transporter EmrE"/>
    <property type="match status" value="1"/>
</dbReference>
<proteinExistence type="predicted"/>
<evidence type="ECO:0000313" key="4">
    <source>
        <dbReference type="Proteomes" id="UP000319976"/>
    </source>
</evidence>
<dbReference type="InterPro" id="IPR000620">
    <property type="entry name" value="EamA_dom"/>
</dbReference>
<feature type="transmembrane region" description="Helical" evidence="1">
    <location>
        <begin position="210"/>
        <end position="235"/>
    </location>
</feature>
<keyword evidence="1" id="KW-0812">Transmembrane</keyword>
<dbReference type="Pfam" id="PF00892">
    <property type="entry name" value="EamA"/>
    <property type="match status" value="1"/>
</dbReference>
<reference evidence="3 4" key="1">
    <citation type="submission" date="2019-02" db="EMBL/GenBank/DDBJ databases">
        <title>Deep-cultivation of Planctomycetes and their phenomic and genomic characterization uncovers novel biology.</title>
        <authorList>
            <person name="Wiegand S."/>
            <person name="Jogler M."/>
            <person name="Boedeker C."/>
            <person name="Pinto D."/>
            <person name="Vollmers J."/>
            <person name="Rivas-Marin E."/>
            <person name="Kohn T."/>
            <person name="Peeters S.H."/>
            <person name="Heuer A."/>
            <person name="Rast P."/>
            <person name="Oberbeckmann S."/>
            <person name="Bunk B."/>
            <person name="Jeske O."/>
            <person name="Meyerdierks A."/>
            <person name="Storesund J.E."/>
            <person name="Kallscheuer N."/>
            <person name="Luecker S."/>
            <person name="Lage O.M."/>
            <person name="Pohl T."/>
            <person name="Merkel B.J."/>
            <person name="Hornburger P."/>
            <person name="Mueller R.-W."/>
            <person name="Bruemmer F."/>
            <person name="Labrenz M."/>
            <person name="Spormann A.M."/>
            <person name="Op den Camp H."/>
            <person name="Overmann J."/>
            <person name="Amann R."/>
            <person name="Jetten M.S.M."/>
            <person name="Mascher T."/>
            <person name="Medema M.H."/>
            <person name="Devos D.P."/>
            <person name="Kaster A.-K."/>
            <person name="Ovreas L."/>
            <person name="Rohde M."/>
            <person name="Galperin M.Y."/>
            <person name="Jogler C."/>
        </authorList>
    </citation>
    <scope>NUCLEOTIDE SEQUENCE [LARGE SCALE GENOMIC DNA]</scope>
    <source>
        <strain evidence="3 4">V22</strain>
    </source>
</reference>
<dbReference type="Proteomes" id="UP000319976">
    <property type="component" value="Chromosome"/>
</dbReference>
<dbReference type="InterPro" id="IPR037185">
    <property type="entry name" value="EmrE-like"/>
</dbReference>
<feature type="transmembrane region" description="Helical" evidence="1">
    <location>
        <begin position="93"/>
        <end position="113"/>
    </location>
</feature>